<evidence type="ECO:0000313" key="2">
    <source>
        <dbReference type="Proteomes" id="UP001055072"/>
    </source>
</evidence>
<proteinExistence type="predicted"/>
<accession>A0ACB8TVI0</accession>
<keyword evidence="2" id="KW-1185">Reference proteome</keyword>
<evidence type="ECO:0000313" key="1">
    <source>
        <dbReference type="EMBL" id="KAI0085809.1"/>
    </source>
</evidence>
<comment type="caution">
    <text evidence="1">The sequence shown here is derived from an EMBL/GenBank/DDBJ whole genome shotgun (WGS) entry which is preliminary data.</text>
</comment>
<organism evidence="1 2">
    <name type="scientific">Irpex rosettiformis</name>
    <dbReference type="NCBI Taxonomy" id="378272"/>
    <lineage>
        <taxon>Eukaryota</taxon>
        <taxon>Fungi</taxon>
        <taxon>Dikarya</taxon>
        <taxon>Basidiomycota</taxon>
        <taxon>Agaricomycotina</taxon>
        <taxon>Agaricomycetes</taxon>
        <taxon>Polyporales</taxon>
        <taxon>Irpicaceae</taxon>
        <taxon>Irpex</taxon>
    </lineage>
</organism>
<sequence>MVKQMVNCLHGLRHDALILHRDISSGNIMYKGVLDGKDRFVLTDFDLAVFTDKNGQSTGPTSHHRTGTLPFMAFDLISNMADSSELPLSSSEREHLQHCVRHDFESLFWVSLWCAVSVVSPGKEDPVQKQKGLKYLSRWEEHPLENVANQKQAIITGGSIQLKKAPLSPSFKHLYGWLKAFCSCIQKGLQANINWVDANEDIAPPFKDYETGHGMVTRDELFKAFTDYEKALPKP</sequence>
<gene>
    <name evidence="1" type="ORF">BDY19DRAFT_394013</name>
</gene>
<dbReference type="Proteomes" id="UP001055072">
    <property type="component" value="Unassembled WGS sequence"/>
</dbReference>
<dbReference type="EMBL" id="MU274928">
    <property type="protein sequence ID" value="KAI0085809.1"/>
    <property type="molecule type" value="Genomic_DNA"/>
</dbReference>
<name>A0ACB8TVI0_9APHY</name>
<reference evidence="1" key="1">
    <citation type="journal article" date="2021" name="Environ. Microbiol.">
        <title>Gene family expansions and transcriptome signatures uncover fungal adaptations to wood decay.</title>
        <authorList>
            <person name="Hage H."/>
            <person name="Miyauchi S."/>
            <person name="Viragh M."/>
            <person name="Drula E."/>
            <person name="Min B."/>
            <person name="Chaduli D."/>
            <person name="Navarro D."/>
            <person name="Favel A."/>
            <person name="Norest M."/>
            <person name="Lesage-Meessen L."/>
            <person name="Balint B."/>
            <person name="Merenyi Z."/>
            <person name="de Eugenio L."/>
            <person name="Morin E."/>
            <person name="Martinez A.T."/>
            <person name="Baldrian P."/>
            <person name="Stursova M."/>
            <person name="Martinez M.J."/>
            <person name="Novotny C."/>
            <person name="Magnuson J.K."/>
            <person name="Spatafora J.W."/>
            <person name="Maurice S."/>
            <person name="Pangilinan J."/>
            <person name="Andreopoulos W."/>
            <person name="LaButti K."/>
            <person name="Hundley H."/>
            <person name="Na H."/>
            <person name="Kuo A."/>
            <person name="Barry K."/>
            <person name="Lipzen A."/>
            <person name="Henrissat B."/>
            <person name="Riley R."/>
            <person name="Ahrendt S."/>
            <person name="Nagy L.G."/>
            <person name="Grigoriev I.V."/>
            <person name="Martin F."/>
            <person name="Rosso M.N."/>
        </authorList>
    </citation>
    <scope>NUCLEOTIDE SEQUENCE</scope>
    <source>
        <strain evidence="1">CBS 384.51</strain>
    </source>
</reference>
<protein>
    <submittedName>
        <fullName evidence="1">Uncharacterized protein</fullName>
    </submittedName>
</protein>